<reference evidence="3 4" key="1">
    <citation type="submission" date="2020-07" db="EMBL/GenBank/DDBJ databases">
        <authorList>
            <person name="Feng X."/>
        </authorList>
    </citation>
    <scope>NUCLEOTIDE SEQUENCE [LARGE SCALE GENOMIC DNA]</scope>
    <source>
        <strain evidence="3 4">JCM31066</strain>
    </source>
</reference>
<keyword evidence="4" id="KW-1185">Reference proteome</keyword>
<dbReference type="Pfam" id="PF17957">
    <property type="entry name" value="Big_7"/>
    <property type="match status" value="1"/>
</dbReference>
<gene>
    <name evidence="3" type="ORF">H5P28_17810</name>
</gene>
<dbReference type="InterPro" id="IPR013783">
    <property type="entry name" value="Ig-like_fold"/>
</dbReference>
<dbReference type="SUPFAM" id="SSF103647">
    <property type="entry name" value="TSP type-3 repeat"/>
    <property type="match status" value="1"/>
</dbReference>
<feature type="signal peptide" evidence="2">
    <location>
        <begin position="1"/>
        <end position="21"/>
    </location>
</feature>
<name>A0A842HJI7_9BACT</name>
<dbReference type="Gene3D" id="2.60.40.10">
    <property type="entry name" value="Immunoglobulins"/>
    <property type="match status" value="1"/>
</dbReference>
<proteinExistence type="predicted"/>
<dbReference type="Proteomes" id="UP000546464">
    <property type="component" value="Unassembled WGS sequence"/>
</dbReference>
<feature type="chain" id="PRO_5032427479" evidence="2">
    <location>
        <begin position="22"/>
        <end position="1796"/>
    </location>
</feature>
<dbReference type="InterPro" id="IPR028974">
    <property type="entry name" value="TSP_type-3_rpt"/>
</dbReference>
<accession>A0A842HJI7</accession>
<organism evidence="3 4">
    <name type="scientific">Ruficoccus amylovorans</name>
    <dbReference type="NCBI Taxonomy" id="1804625"/>
    <lineage>
        <taxon>Bacteria</taxon>
        <taxon>Pseudomonadati</taxon>
        <taxon>Verrucomicrobiota</taxon>
        <taxon>Opitutia</taxon>
        <taxon>Puniceicoccales</taxon>
        <taxon>Cerasicoccaceae</taxon>
        <taxon>Ruficoccus</taxon>
    </lineage>
</organism>
<dbReference type="RefSeq" id="WP_185677048.1">
    <property type="nucleotide sequence ID" value="NZ_JACHVB010000062.1"/>
</dbReference>
<feature type="compositionally biased region" description="Basic and acidic residues" evidence="1">
    <location>
        <begin position="1749"/>
        <end position="1765"/>
    </location>
</feature>
<keyword evidence="2" id="KW-0732">Signal</keyword>
<dbReference type="EMBL" id="JACHVB010000062">
    <property type="protein sequence ID" value="MBC2596128.1"/>
    <property type="molecule type" value="Genomic_DNA"/>
</dbReference>
<feature type="region of interest" description="Disordered" evidence="1">
    <location>
        <begin position="798"/>
        <end position="822"/>
    </location>
</feature>
<sequence>MKLIFIALSVCASSLPMSVSAQNAPIYPQWWLDYDVVDAEDFPAPPGPEDTYGMFSQEEWEAWRAANKAPANLGQLKHIASQAKAYIDDIFSPSEAEWDDVYAPYLNPFPMVAGEHDYAPVNQGQAKFVVNGIYNLLLSYGVDTNSQLSANLASGQNWSYDKPWSDDGIDDANYAPLNLGQLKWMFSFDLSSFHLDTDSDGLPDYWEVSYGLDPNDANGVNGAFGDFDDDGATNLYEYVHGTSPIDPSDIPANSPTVVSVSSPTDGDAFLTGELISVSVSVVDADTDIESISMRWNGDITSTFELVVGGDYDVETHAPLISGSDDIHYTFELLARDIYGHEVVSSPLEIIILADSDNDLMPDRWELDIAYFGDLDEDASGDYDDDGAFNLYEYQQGTNPNDSSEVPDNTPATVSVVAPGNNHSVTIGDAIVFVAEASDVDTGVYGVEFFQGEVLLGEGMQQYDGSYQLRWVVDMPGSATAYPIIARVYDDYGHPTDSAPIDLFVKGDDDGNGIRDDIDAIWANILAADPDYIDLTYADYYDPEGIIGGAPINPALLPVEPINAEQSLSVLWDYDGDGISNYQEYLDGTDPNDFFNGEVPVLSIFDGNNQSAAPESWLERMIYVKVQHSSGEGYANAPVRFAVVGGYPGLGLSQSSNALSSSLVQQTASYGAKAYFYTPSLLTGTLNTTVTASLPSGQSVSFVVSTDAGYAIPPDEPYDFHRKVNYGPEGTIVSVTYQWRSNASSDTLVSIEEQQGDGSWANILPVGMTYASLDAPSDGNLYSITLASGFSGATTNTQATNTSSGGVGTSSSNQTNPAYVDSDGDGISDHDEIYIWGTSPDNADTDGDGKPDGKDAVGYDPFFTFDAVAGSGYAVIDVVSLSNAPDTFEAVNNRGSVVFSEKYNSFFKVYKLGGGVLNKSGRFIDMNNNDVVLFDPPEQGEHATELSILSGNGNVGTISPPERYVPYLNSPSTSSVEYEEETWDLVRGVQSLKGKESYVIGLAISDSGQAWMEAKNYGWTQRLWFEILGYSDPESSTYNSYIKYERSYGVEYLIFGNKVIGGESSYAKIDDGNWNMENGGSVVFEPTYDKVKRSLDAGGLDDPIWRLFDSTHDGDWVLRKMGDSNKFKFSDGTKLSAQGNFHFYSMGTLNGQSGLWKSAHGGGGPVLFLSDVGNGGQILSRNGGDAQQVVGFGSNGVMQVNGNRLWRNGRTLNDADILGPNNPDWSNLSIEDISDNGAFIAATATSATDGQEHLVLLVSINVQWESQYEDNPVEDFKVPAYYSEYSSKDLSWLEGKRYFPGAASPSEDSYRNRINVHVSIPEYANGRVKLRAFDVDDPTPIEGVDDDSGASIGDDNNEIDFSLSGEFSGIVTVGTKESISLAEDSITLQLNESGEAVAEFILSPQPGNNYRIAAELLLDGVTSNIGSLQVAEENDFYVSGNSEQVPALPLGIVSDTLTVWRKLYLEIDSMEAGPPSSGSENNVVTGTIADYSADIPIPGRSTLTLDISLPDEQDRFQFGLIDIDNIGIYEVQSNTDNILTNDEVVVKGNPGSSAVGQPFALVDDDDFYLVEAGLPPALPQNQNSASIVEAIMPKYAMAFIEVIDANSLGLNPNQVIPFKLNEAVILPAGTGSDFDDAKDIQDSMYFWAHTLVFGYQAPTGATSISLLDGELVIIVGGDRDPNEEPFLMGGTPEGNLAINNSYGYSVVYMEAIREEEIGSPLSTGILNDPQSMAGYRERYMGRLYGTSAHEIGHEPGLESESSDHSEGGLMRAGGARIDVDFSPLSIKRFREAQQWSD</sequence>
<feature type="compositionally biased region" description="Low complexity" evidence="1">
    <location>
        <begin position="798"/>
        <end position="815"/>
    </location>
</feature>
<dbReference type="GO" id="GO:0005509">
    <property type="term" value="F:calcium ion binding"/>
    <property type="evidence" value="ECO:0007669"/>
    <property type="project" value="InterPro"/>
</dbReference>
<feature type="region of interest" description="Disordered" evidence="1">
    <location>
        <begin position="1749"/>
        <end position="1770"/>
    </location>
</feature>
<evidence type="ECO:0000313" key="3">
    <source>
        <dbReference type="EMBL" id="MBC2596128.1"/>
    </source>
</evidence>
<comment type="caution">
    <text evidence="3">The sequence shown here is derived from an EMBL/GenBank/DDBJ whole genome shotgun (WGS) entry which is preliminary data.</text>
</comment>
<evidence type="ECO:0000256" key="2">
    <source>
        <dbReference type="SAM" id="SignalP"/>
    </source>
</evidence>
<protein>
    <submittedName>
        <fullName evidence="3">Uncharacterized protein</fullName>
    </submittedName>
</protein>
<evidence type="ECO:0000313" key="4">
    <source>
        <dbReference type="Proteomes" id="UP000546464"/>
    </source>
</evidence>
<evidence type="ECO:0000256" key="1">
    <source>
        <dbReference type="SAM" id="MobiDB-lite"/>
    </source>
</evidence>